<evidence type="ECO:0000313" key="2">
    <source>
        <dbReference type="Proteomes" id="UP000319293"/>
    </source>
</evidence>
<dbReference type="KEGG" id="vg:77948041"/>
<dbReference type="GeneID" id="77948041"/>
<reference evidence="1 2" key="1">
    <citation type="submission" date="2019-04" db="EMBL/GenBank/DDBJ databases">
        <title>Complete genome sequence of a novel bacteriophage, PBPA162, infecting Pseudomonas aeruginosa.</title>
        <authorList>
            <person name="Myung H."/>
            <person name="Hong H."/>
            <person name="Cho J."/>
        </authorList>
    </citation>
    <scope>NUCLEOTIDE SEQUENCE [LARGE SCALE GENOMIC DNA]</scope>
</reference>
<sequence length="62" mass="7254">MKLQHKVDYQRLRREQYPEVGEQLDAMVELAKCLQEQGIQLPPKVQAWIQACDDVKCSIKKV</sequence>
<keyword evidence="2" id="KW-1185">Reference proteome</keyword>
<proteinExistence type="predicted"/>
<dbReference type="RefSeq" id="YP_010671785.1">
    <property type="nucleotide sequence ID" value="NC_070971.1"/>
</dbReference>
<organism evidence="1 2">
    <name type="scientific">Pseudomonas virus PBPA162</name>
    <dbReference type="NCBI Taxonomy" id="2588096"/>
    <lineage>
        <taxon>Viruses</taxon>
        <taxon>Duplodnaviria</taxon>
        <taxon>Heunggongvirae</taxon>
        <taxon>Uroviricota</taxon>
        <taxon>Caudoviricetes</taxon>
        <taxon>Queuovirinae</taxon>
        <taxon>Iggyvirus</taxon>
        <taxon>Iggyvirus PBPA162</taxon>
    </lineage>
</organism>
<name>A0A4Y5TNF8_9CAUD</name>
<dbReference type="Proteomes" id="UP000319293">
    <property type="component" value="Segment"/>
</dbReference>
<evidence type="ECO:0000313" key="1">
    <source>
        <dbReference type="EMBL" id="QDB70856.1"/>
    </source>
</evidence>
<accession>A0A4Y5TNF8</accession>
<dbReference type="EMBL" id="MK816297">
    <property type="protein sequence ID" value="QDB70856.1"/>
    <property type="molecule type" value="Genomic_DNA"/>
</dbReference>
<protein>
    <submittedName>
        <fullName evidence="1">Uncharacterized protein</fullName>
    </submittedName>
</protein>